<dbReference type="OrthoDB" id="5215647at2759"/>
<keyword evidence="1" id="KW-0472">Membrane</keyword>
<organism evidence="2 3">
    <name type="scientific">Cryphonectria parasitica (strain ATCC 38755 / EP155)</name>
    <dbReference type="NCBI Taxonomy" id="660469"/>
    <lineage>
        <taxon>Eukaryota</taxon>
        <taxon>Fungi</taxon>
        <taxon>Dikarya</taxon>
        <taxon>Ascomycota</taxon>
        <taxon>Pezizomycotina</taxon>
        <taxon>Sordariomycetes</taxon>
        <taxon>Sordariomycetidae</taxon>
        <taxon>Diaporthales</taxon>
        <taxon>Cryphonectriaceae</taxon>
        <taxon>Cryphonectria-Endothia species complex</taxon>
        <taxon>Cryphonectria</taxon>
    </lineage>
</organism>
<feature type="transmembrane region" description="Helical" evidence="1">
    <location>
        <begin position="112"/>
        <end position="130"/>
    </location>
</feature>
<dbReference type="GeneID" id="63836632"/>
<accession>A0A9P4Y5J4</accession>
<name>A0A9P4Y5J4_CRYP1</name>
<keyword evidence="1" id="KW-0812">Transmembrane</keyword>
<evidence type="ECO:0000313" key="3">
    <source>
        <dbReference type="Proteomes" id="UP000803844"/>
    </source>
</evidence>
<keyword evidence="1" id="KW-1133">Transmembrane helix</keyword>
<gene>
    <name evidence="2" type="ORF">M406DRAFT_321415</name>
</gene>
<dbReference type="AlphaFoldDB" id="A0A9P4Y5J4"/>
<comment type="caution">
    <text evidence="2">The sequence shown here is derived from an EMBL/GenBank/DDBJ whole genome shotgun (WGS) entry which is preliminary data.</text>
</comment>
<dbReference type="Proteomes" id="UP000803844">
    <property type="component" value="Unassembled WGS sequence"/>
</dbReference>
<dbReference type="RefSeq" id="XP_040777904.1">
    <property type="nucleotide sequence ID" value="XM_040919503.1"/>
</dbReference>
<protein>
    <submittedName>
        <fullName evidence="2">Uncharacterized protein</fullName>
    </submittedName>
</protein>
<evidence type="ECO:0000313" key="2">
    <source>
        <dbReference type="EMBL" id="KAF3766943.1"/>
    </source>
</evidence>
<evidence type="ECO:0000256" key="1">
    <source>
        <dbReference type="SAM" id="Phobius"/>
    </source>
</evidence>
<dbReference type="EMBL" id="MU032346">
    <property type="protein sequence ID" value="KAF3766943.1"/>
    <property type="molecule type" value="Genomic_DNA"/>
</dbReference>
<proteinExistence type="predicted"/>
<reference evidence="2" key="1">
    <citation type="journal article" date="2020" name="Phytopathology">
        <title>Genome sequence of the chestnut blight fungus Cryphonectria parasitica EP155: A fundamental resource for an archetypical invasive plant pathogen.</title>
        <authorList>
            <person name="Crouch J.A."/>
            <person name="Dawe A."/>
            <person name="Aerts A."/>
            <person name="Barry K."/>
            <person name="Churchill A.C.L."/>
            <person name="Grimwood J."/>
            <person name="Hillman B."/>
            <person name="Milgroom M.G."/>
            <person name="Pangilinan J."/>
            <person name="Smith M."/>
            <person name="Salamov A."/>
            <person name="Schmutz J."/>
            <person name="Yadav J."/>
            <person name="Grigoriev I.V."/>
            <person name="Nuss D."/>
        </authorList>
    </citation>
    <scope>NUCLEOTIDE SEQUENCE</scope>
    <source>
        <strain evidence="2">EP155</strain>
    </source>
</reference>
<feature type="transmembrane region" description="Helical" evidence="1">
    <location>
        <begin position="62"/>
        <end position="79"/>
    </location>
</feature>
<keyword evidence="3" id="KW-1185">Reference proteome</keyword>
<sequence length="177" mass="20702">MVVEDGLIDLISLRRETYGLGILQVENRFRLQCSVVMDDLKVLREEVLYVIRGAESHRWRKWLLGGFMAALIPAIRAIWRRPRDDKGSSNDTEYAYQKSKSLVNRILDLRHGFGRLASFTFFVFAAVYVFQNEVTLRVAKTVSKRLRRLSAKLERGDSEITEEDLRLVRGWRWRVLA</sequence>